<reference evidence="7 8" key="1">
    <citation type="journal article" date="2019" name="Int. J. Syst. Evol. Microbiol.">
        <title>The Draft Whole-Genome Sequence of the Antibiotic Producer Empedobacter haloabium ATCC 31962 Provides Indications for Its Taxonomic Reclassification.</title>
        <authorList>
            <person name="Miess H."/>
            <person name="Arlt P."/>
            <person name="Apel A.K."/>
            <person name="Weber T."/>
            <person name="Nieselt K."/>
            <person name="Hanssen F."/>
            <person name="Czemmel S."/>
            <person name="Nahnsen S."/>
            <person name="Gross H."/>
        </authorList>
    </citation>
    <scope>NUCLEOTIDE SEQUENCE [LARGE SCALE GENOMIC DNA]</scope>
    <source>
        <strain evidence="7 8">ATCC 31962</strain>
    </source>
</reference>
<dbReference type="InterPro" id="IPR004089">
    <property type="entry name" value="MCPsignal_dom"/>
</dbReference>
<feature type="transmembrane region" description="Helical" evidence="5">
    <location>
        <begin position="196"/>
        <end position="218"/>
    </location>
</feature>
<keyword evidence="5" id="KW-0472">Membrane</keyword>
<protein>
    <submittedName>
        <fullName evidence="7">Methyl-accepting chemotaxis protein</fullName>
    </submittedName>
</protein>
<dbReference type="Pfam" id="PF00015">
    <property type="entry name" value="MCPsignal"/>
    <property type="match status" value="1"/>
</dbReference>
<keyword evidence="1" id="KW-0488">Methylation</keyword>
<evidence type="ECO:0000313" key="8">
    <source>
        <dbReference type="Proteomes" id="UP000321323"/>
    </source>
</evidence>
<feature type="domain" description="Methyl-accepting transducer" evidence="6">
    <location>
        <begin position="280"/>
        <end position="509"/>
    </location>
</feature>
<dbReference type="PANTHER" id="PTHR43531:SF14">
    <property type="entry name" value="METHYL-ACCEPTING CHEMOTAXIS PROTEIN I-RELATED"/>
    <property type="match status" value="1"/>
</dbReference>
<evidence type="ECO:0000313" key="7">
    <source>
        <dbReference type="EMBL" id="WUR12197.1"/>
    </source>
</evidence>
<accession>A0ABZ1UHM5</accession>
<dbReference type="InterPro" id="IPR004090">
    <property type="entry name" value="Chemotax_Me-accpt_rcpt"/>
</dbReference>
<evidence type="ECO:0000256" key="5">
    <source>
        <dbReference type="SAM" id="Phobius"/>
    </source>
</evidence>
<dbReference type="InterPro" id="IPR047347">
    <property type="entry name" value="YvaQ-like_sensor"/>
</dbReference>
<name>A0ABZ1UHM5_9BURK</name>
<dbReference type="PROSITE" id="PS50111">
    <property type="entry name" value="CHEMOTAXIS_TRANSDUC_2"/>
    <property type="match status" value="1"/>
</dbReference>
<keyword evidence="5" id="KW-0812">Transmembrane</keyword>
<dbReference type="Gene3D" id="1.10.287.950">
    <property type="entry name" value="Methyl-accepting chemotaxis protein"/>
    <property type="match status" value="1"/>
</dbReference>
<dbReference type="InterPro" id="IPR051310">
    <property type="entry name" value="MCP_chemotaxis"/>
</dbReference>
<evidence type="ECO:0000256" key="2">
    <source>
        <dbReference type="ARBA" id="ARBA00029447"/>
    </source>
</evidence>
<comment type="similarity">
    <text evidence="2">Belongs to the methyl-accepting chemotaxis (MCP) protein family.</text>
</comment>
<evidence type="ECO:0000256" key="4">
    <source>
        <dbReference type="SAM" id="MobiDB-lite"/>
    </source>
</evidence>
<proteinExistence type="inferred from homology"/>
<keyword evidence="8" id="KW-1185">Reference proteome</keyword>
<dbReference type="InterPro" id="IPR024478">
    <property type="entry name" value="HlyB_4HB_MCP"/>
</dbReference>
<dbReference type="SMART" id="SM00283">
    <property type="entry name" value="MA"/>
    <property type="match status" value="1"/>
</dbReference>
<evidence type="ECO:0000256" key="3">
    <source>
        <dbReference type="PROSITE-ProRule" id="PRU00284"/>
    </source>
</evidence>
<dbReference type="PANTHER" id="PTHR43531">
    <property type="entry name" value="PROTEIN ICFG"/>
    <property type="match status" value="1"/>
</dbReference>
<feature type="transmembrane region" description="Helical" evidence="5">
    <location>
        <begin position="15"/>
        <end position="35"/>
    </location>
</feature>
<keyword evidence="5" id="KW-1133">Transmembrane helix</keyword>
<keyword evidence="3" id="KW-0807">Transducer</keyword>
<dbReference type="Pfam" id="PF12729">
    <property type="entry name" value="4HB_MCP_1"/>
    <property type="match status" value="1"/>
</dbReference>
<organism evidence="7 8">
    <name type="scientific">[Empedobacter] haloabium</name>
    <dbReference type="NCBI Taxonomy" id="592317"/>
    <lineage>
        <taxon>Bacteria</taxon>
        <taxon>Pseudomonadati</taxon>
        <taxon>Pseudomonadota</taxon>
        <taxon>Betaproteobacteria</taxon>
        <taxon>Burkholderiales</taxon>
        <taxon>Oxalobacteraceae</taxon>
        <taxon>Telluria group</taxon>
        <taxon>Telluria group incertae sedis</taxon>
    </lineage>
</organism>
<feature type="compositionally biased region" description="Low complexity" evidence="4">
    <location>
        <begin position="554"/>
        <end position="570"/>
    </location>
</feature>
<feature type="region of interest" description="Disordered" evidence="4">
    <location>
        <begin position="530"/>
        <end position="589"/>
    </location>
</feature>
<dbReference type="Proteomes" id="UP000321323">
    <property type="component" value="Chromosome"/>
</dbReference>
<dbReference type="SUPFAM" id="SSF58104">
    <property type="entry name" value="Methyl-accepting chemotaxis protein (MCP) signaling domain"/>
    <property type="match status" value="1"/>
</dbReference>
<dbReference type="EMBL" id="CP136508">
    <property type="protein sequence ID" value="WUR12197.1"/>
    <property type="molecule type" value="Genomic_DNA"/>
</dbReference>
<dbReference type="CDD" id="cd19411">
    <property type="entry name" value="MCP2201-like_sensor"/>
    <property type="match status" value="1"/>
</dbReference>
<dbReference type="PRINTS" id="PR00260">
    <property type="entry name" value="CHEMTRNSDUCR"/>
</dbReference>
<dbReference type="CDD" id="cd11386">
    <property type="entry name" value="MCP_signal"/>
    <property type="match status" value="1"/>
</dbReference>
<evidence type="ECO:0000256" key="1">
    <source>
        <dbReference type="ARBA" id="ARBA00022481"/>
    </source>
</evidence>
<gene>
    <name evidence="7" type="ORF">E7V67_021210</name>
</gene>
<sequence>MGIGTLVNGSIRTRLSFGFGLVFLLLTIVTALGIVRVGQIDSILSNISDVNQVKQRHAINFRGSVHDRAIALRDVVLAADAAAIKVHLGQLFALADKYAASAGPLDALLAGRADSTPAELAFVAGIKAAEAKAQPLIAAVVALRQAGKTAEAIALLQQQAAPAFDAWLAAVNRLIDLEEKASVAQAAQARTVAHDFTVFMVALGLAAIALGLAAAWLIGRGLTRQLGGEPAYASSIVAAIAAGNLAVRIDTRPGDTSSLLHAMRGMRDSLVNIVTQVRHGTDTIATASREIAAGNHDLSQRTELQAGNIEQTASSMEQLTGTVKQNSDHARQANQLALSASEVATKGGAVVAQVVQTMASINESSKKIVDIIGVIDSIAFQTNILALNAAVEAARAGEQGRGFAVVATEVRSLAQRSAGAAREIKALIDDSVERVDVGARLVDQAGATMAEIVDSVRRVTDIMGEISTASIEQTAGIEQVNAAVVGMDQVVQQNAALVEQAAAAASSLQDEAGHLAEVVAVFRLKEEAAPSADRAAKARKPRQAGRREAGPHLAAVPKAVAAPVAAPAHPAVRKTVNARTQPDDSWEEF</sequence>
<evidence type="ECO:0000259" key="6">
    <source>
        <dbReference type="PROSITE" id="PS50111"/>
    </source>
</evidence>